<name>A0A0M0LS80_9EUKA</name>
<keyword evidence="4" id="KW-1185">Reference proteome</keyword>
<evidence type="ECO:0000313" key="4">
    <source>
        <dbReference type="Proteomes" id="UP000037460"/>
    </source>
</evidence>
<keyword evidence="2" id="KW-1133">Transmembrane helix</keyword>
<comment type="caution">
    <text evidence="3">The sequence shown here is derived from an EMBL/GenBank/DDBJ whole genome shotgun (WGS) entry which is preliminary data.</text>
</comment>
<feature type="transmembrane region" description="Helical" evidence="2">
    <location>
        <begin position="55"/>
        <end position="75"/>
    </location>
</feature>
<feature type="region of interest" description="Disordered" evidence="1">
    <location>
        <begin position="669"/>
        <end position="772"/>
    </location>
</feature>
<keyword evidence="2" id="KW-0812">Transmembrane</keyword>
<evidence type="ECO:0000313" key="3">
    <source>
        <dbReference type="EMBL" id="KOO53841.1"/>
    </source>
</evidence>
<reference evidence="4" key="1">
    <citation type="journal article" date="2015" name="PLoS Genet.">
        <title>Genome Sequence and Transcriptome Analyses of Chrysochromulina tobin: Metabolic Tools for Enhanced Algal Fitness in the Prominent Order Prymnesiales (Haptophyceae).</title>
        <authorList>
            <person name="Hovde B.T."/>
            <person name="Deodato C.R."/>
            <person name="Hunsperger H.M."/>
            <person name="Ryken S.A."/>
            <person name="Yost W."/>
            <person name="Jha R.K."/>
            <person name="Patterson J."/>
            <person name="Monnat R.J. Jr."/>
            <person name="Barlow S.B."/>
            <person name="Starkenburg S.R."/>
            <person name="Cattolico R.A."/>
        </authorList>
    </citation>
    <scope>NUCLEOTIDE SEQUENCE</scope>
    <source>
        <strain evidence="4">CCMP291</strain>
    </source>
</reference>
<dbReference type="Proteomes" id="UP000037460">
    <property type="component" value="Unassembled WGS sequence"/>
</dbReference>
<evidence type="ECO:0000256" key="2">
    <source>
        <dbReference type="SAM" id="Phobius"/>
    </source>
</evidence>
<keyword evidence="2" id="KW-0472">Membrane</keyword>
<feature type="compositionally biased region" description="Low complexity" evidence="1">
    <location>
        <begin position="756"/>
        <end position="772"/>
    </location>
</feature>
<protein>
    <submittedName>
        <fullName evidence="3">Uncharacterized protein</fullName>
    </submittedName>
</protein>
<dbReference type="AlphaFoldDB" id="A0A0M0LS80"/>
<sequence length="801" mass="86349">MDQGYDDLGDANDHLAAPAPAAHEDDGADKVQFVREANLSEKQLFARSVAVSRKYAGRLLPAAILGMTTTLANVYLVPELFVSALLLPMVLSFCNRLSFAAFIAKRATDGAQGGSMIRRRRPWVAFRSKGWQERPNMTLALLSTSGANKSAVLADLQATVADVCKYRQVHNYIATDYTLEAVQALMGETDGTALLVLDEMKKIKATDEYKKNVGSGNEKLMELQSGQTFRVIRKGGARPSAHDEHSPETPGEASAVSVIEAQAHLNIAGTTHVHTGAAWFKNEQGMTDGKMTRFDCVAVEAQYSDLPDREDMEKLGISIDDGIDLFLLFNVIASLRDIFVNDANRKGILLLDEDAYAHFQEFIKNNVNPKLRELAREPQAGAQVSSLSKLKGKVLKFSGAVFLMMVAAEICALDEIREYDFDPDDDKDTVAFTAIVKATLIVKELVDQTKEGKIITKEALEFAILWGTMFHETGMALQHCMVRRTRLPAALGSEISAVHATSDDDSESQHSNDADRRPKHSLFEITACWAAHAIITAKKFEAHQVSASYMSADSARLIIGDAANLTGGRVLAKGKPRPTFYAGAQQLVNDGLAAWIYEGQGQGSKSRLATNKIWGVKLTDLAKADTNTAQLVLAPYLITIEKFIESCAPMPDRERATYAHTDLKKFMLMPPPPAPAPALLARTPADTGAGASRASGNPSSEEGRDERVLTSPPADGSQCGPRRSLRSPRGASQSPAASSPVDGAQSESPLHKRSKPSSSFSGSMGAGSSEAPAALVPAPAAGKTSLMGRLQVQFRSAGFLS</sequence>
<proteinExistence type="predicted"/>
<dbReference type="EMBL" id="JWZX01000035">
    <property type="protein sequence ID" value="KOO53841.1"/>
    <property type="molecule type" value="Genomic_DNA"/>
</dbReference>
<evidence type="ECO:0000256" key="1">
    <source>
        <dbReference type="SAM" id="MobiDB-lite"/>
    </source>
</evidence>
<accession>A0A0M0LS80</accession>
<organism evidence="3 4">
    <name type="scientific">Chrysochromulina tobinii</name>
    <dbReference type="NCBI Taxonomy" id="1460289"/>
    <lineage>
        <taxon>Eukaryota</taxon>
        <taxon>Haptista</taxon>
        <taxon>Haptophyta</taxon>
        <taxon>Prymnesiophyceae</taxon>
        <taxon>Prymnesiales</taxon>
        <taxon>Chrysochromulinaceae</taxon>
        <taxon>Chrysochromulina</taxon>
    </lineage>
</organism>
<gene>
    <name evidence="3" type="ORF">Ctob_015596</name>
</gene>